<dbReference type="KEGG" id="cfi:Celf_3243"/>
<dbReference type="RefSeq" id="WP_013772381.1">
    <property type="nucleotide sequence ID" value="NC_015514.1"/>
</dbReference>
<dbReference type="EMBL" id="CP002666">
    <property type="protein sequence ID" value="AEE47357.1"/>
    <property type="molecule type" value="Genomic_DNA"/>
</dbReference>
<evidence type="ECO:0000256" key="1">
    <source>
        <dbReference type="SAM" id="MobiDB-lite"/>
    </source>
</evidence>
<evidence type="ECO:0000313" key="2">
    <source>
        <dbReference type="EMBL" id="AEE47357.1"/>
    </source>
</evidence>
<dbReference type="SUPFAM" id="SSF53474">
    <property type="entry name" value="alpha/beta-Hydrolases"/>
    <property type="match status" value="1"/>
</dbReference>
<feature type="region of interest" description="Disordered" evidence="1">
    <location>
        <begin position="456"/>
        <end position="478"/>
    </location>
</feature>
<dbReference type="AlphaFoldDB" id="F4H0I8"/>
<dbReference type="Gene3D" id="3.40.50.1820">
    <property type="entry name" value="alpha/beta hydrolase"/>
    <property type="match status" value="1"/>
</dbReference>
<reference evidence="2 3" key="1">
    <citation type="submission" date="2011-04" db="EMBL/GenBank/DDBJ databases">
        <title>Complete sequence of Cellulomonas fimi ATCC 484.</title>
        <authorList>
            <consortium name="US DOE Joint Genome Institute"/>
            <person name="Lucas S."/>
            <person name="Han J."/>
            <person name="Lapidus A."/>
            <person name="Cheng J.-F."/>
            <person name="Goodwin L."/>
            <person name="Pitluck S."/>
            <person name="Peters L."/>
            <person name="Chertkov O."/>
            <person name="Detter J.C."/>
            <person name="Han C."/>
            <person name="Tapia R."/>
            <person name="Land M."/>
            <person name="Hauser L."/>
            <person name="Kyrpides N."/>
            <person name="Ivanova N."/>
            <person name="Ovchinnikova G."/>
            <person name="Pagani I."/>
            <person name="Mead D."/>
            <person name="Brumm P."/>
            <person name="Woyke T."/>
        </authorList>
    </citation>
    <scope>NUCLEOTIDE SEQUENCE [LARGE SCALE GENOMIC DNA]</scope>
    <source>
        <strain evidence="3">ATCC 484 / DSM 20113 / JCM 1341 / NBRC 15513 / NCIMB 8980 / NCTC 7547</strain>
    </source>
</reference>
<dbReference type="eggNOG" id="COG1075">
    <property type="taxonomic scope" value="Bacteria"/>
</dbReference>
<dbReference type="InterPro" id="IPR029058">
    <property type="entry name" value="AB_hydrolase_fold"/>
</dbReference>
<organism evidence="2 3">
    <name type="scientific">Cellulomonas fimi (strain ATCC 484 / DSM 20113 / JCM 1341 / CCUG 24087 / LMG 16345 / NBRC 15513 / NCIMB 8980 / NCTC 7547 / NRS-133)</name>
    <dbReference type="NCBI Taxonomy" id="590998"/>
    <lineage>
        <taxon>Bacteria</taxon>
        <taxon>Bacillati</taxon>
        <taxon>Actinomycetota</taxon>
        <taxon>Actinomycetes</taxon>
        <taxon>Micrococcales</taxon>
        <taxon>Cellulomonadaceae</taxon>
        <taxon>Cellulomonas</taxon>
    </lineage>
</organism>
<dbReference type="Proteomes" id="UP000008460">
    <property type="component" value="Chromosome"/>
</dbReference>
<name>F4H0I8_CELFA</name>
<gene>
    <name evidence="2" type="ordered locus">Celf_3243</name>
</gene>
<sequence length="523" mass="54453">MSIEVHGGAGGMGARMQDLRSEAGLLDGLGDEVRRWSGAVAGTAIDGDVLEAAVLCPLEVAAVEGKVTAATVGPNGLLVVSTAFETTAVVLRASATTYEFVDQANERLMEALSNAAGFAVGLALPGLVLGGGLLALGGGLTLLATPGGPLLVAALVRNRDQLGALGMQALHDNPWLFEGLTRMAPGLIQGGTVSIGTLLGGPVGGLLLPFALSGGKWPTGDYEDAVAGLINAGGQFGLFDDAGKAGTVGEVEIPETARFQDPVTGEWIEVPYDADLHAPDSVEDIFLEQYDLYRDADPDNTGQVQIVTRTHPDGTVTHVVQIPGTEEWAPQRGDNPFDLTSNVHLMAGHDTLVAQQVQAAMRAAGIGPGEPVMLTGHSQGGIIAASLAADPDFRAQYDVQSVVTGGSPIARFDIPPSVQVLALEHDQDVVPMLDGRENVDRPNVVTIERDVDASELTVGTPYTGGRQDQLSPGPADAHDNRLYAETGALVDSSTDPGVQAWRADQEQFFSGDAEVTRWDVTRP</sequence>
<protein>
    <recommendedName>
        <fullName evidence="4">Fungal lipase-like domain-containing protein</fullName>
    </recommendedName>
</protein>
<accession>F4H0I8</accession>
<keyword evidence="3" id="KW-1185">Reference proteome</keyword>
<evidence type="ECO:0000313" key="3">
    <source>
        <dbReference type="Proteomes" id="UP000008460"/>
    </source>
</evidence>
<evidence type="ECO:0008006" key="4">
    <source>
        <dbReference type="Google" id="ProtNLM"/>
    </source>
</evidence>
<dbReference type="STRING" id="590998.Celf_3243"/>
<proteinExistence type="predicted"/>
<dbReference type="HOGENOM" id="CLU_036798_0_0_11"/>